<dbReference type="AlphaFoldDB" id="A0A6A6XN22"/>
<evidence type="ECO:0000313" key="2">
    <source>
        <dbReference type="EMBL" id="KAF2797568.1"/>
    </source>
</evidence>
<feature type="domain" description="Cyanovirin-N" evidence="1">
    <location>
        <begin position="2"/>
        <end position="105"/>
    </location>
</feature>
<proteinExistence type="predicted"/>
<dbReference type="PANTHER" id="PTHR42076:SF1">
    <property type="entry name" value="CYANOVIRIN-N DOMAIN-CONTAINING PROTEIN"/>
    <property type="match status" value="1"/>
</dbReference>
<protein>
    <submittedName>
        <fullName evidence="2">Cyanovirin-N</fullName>
    </submittedName>
</protein>
<accession>A0A6A6XN22</accession>
<dbReference type="Proteomes" id="UP000799757">
    <property type="component" value="Unassembled WGS sequence"/>
</dbReference>
<dbReference type="SMART" id="SM01111">
    <property type="entry name" value="CVNH"/>
    <property type="match status" value="1"/>
</dbReference>
<gene>
    <name evidence="2" type="ORF">K505DRAFT_298075</name>
</gene>
<dbReference type="Pfam" id="PF08881">
    <property type="entry name" value="CVNH"/>
    <property type="match status" value="1"/>
</dbReference>
<organism evidence="2 3">
    <name type="scientific">Melanomma pulvis-pyrius CBS 109.77</name>
    <dbReference type="NCBI Taxonomy" id="1314802"/>
    <lineage>
        <taxon>Eukaryota</taxon>
        <taxon>Fungi</taxon>
        <taxon>Dikarya</taxon>
        <taxon>Ascomycota</taxon>
        <taxon>Pezizomycotina</taxon>
        <taxon>Dothideomycetes</taxon>
        <taxon>Pleosporomycetidae</taxon>
        <taxon>Pleosporales</taxon>
        <taxon>Melanommataceae</taxon>
        <taxon>Melanomma</taxon>
    </lineage>
</organism>
<dbReference type="PANTHER" id="PTHR42076">
    <property type="entry name" value="CYANOVIRIN-N HOMOLOG"/>
    <property type="match status" value="1"/>
</dbReference>
<sequence length="106" mass="12206">MSFHLSAEDIRIDDNHILRARLQNIDGDWCDAEIDLDNHLGNNEGEIQWDSANFSHSVDNVEFRIEGDGEVPVLRCRCRDSDGNEFARDVNLSERIENQNGQFVFN</sequence>
<dbReference type="Gene3D" id="2.30.60.10">
    <property type="entry name" value="Cyanovirin-N"/>
    <property type="match status" value="1"/>
</dbReference>
<name>A0A6A6XN22_9PLEO</name>
<keyword evidence="3" id="KW-1185">Reference proteome</keyword>
<dbReference type="EMBL" id="MU001803">
    <property type="protein sequence ID" value="KAF2797568.1"/>
    <property type="molecule type" value="Genomic_DNA"/>
</dbReference>
<evidence type="ECO:0000313" key="3">
    <source>
        <dbReference type="Proteomes" id="UP000799757"/>
    </source>
</evidence>
<dbReference type="SUPFAM" id="SSF51322">
    <property type="entry name" value="Cyanovirin-N"/>
    <property type="match status" value="1"/>
</dbReference>
<dbReference type="OrthoDB" id="2441380at2759"/>
<evidence type="ECO:0000259" key="1">
    <source>
        <dbReference type="SMART" id="SM01111"/>
    </source>
</evidence>
<reference evidence="2" key="1">
    <citation type="journal article" date="2020" name="Stud. Mycol.">
        <title>101 Dothideomycetes genomes: a test case for predicting lifestyles and emergence of pathogens.</title>
        <authorList>
            <person name="Haridas S."/>
            <person name="Albert R."/>
            <person name="Binder M."/>
            <person name="Bloem J."/>
            <person name="Labutti K."/>
            <person name="Salamov A."/>
            <person name="Andreopoulos B."/>
            <person name="Baker S."/>
            <person name="Barry K."/>
            <person name="Bills G."/>
            <person name="Bluhm B."/>
            <person name="Cannon C."/>
            <person name="Castanera R."/>
            <person name="Culley D."/>
            <person name="Daum C."/>
            <person name="Ezra D."/>
            <person name="Gonzalez J."/>
            <person name="Henrissat B."/>
            <person name="Kuo A."/>
            <person name="Liang C."/>
            <person name="Lipzen A."/>
            <person name="Lutzoni F."/>
            <person name="Magnuson J."/>
            <person name="Mondo S."/>
            <person name="Nolan M."/>
            <person name="Ohm R."/>
            <person name="Pangilinan J."/>
            <person name="Park H.-J."/>
            <person name="Ramirez L."/>
            <person name="Alfaro M."/>
            <person name="Sun H."/>
            <person name="Tritt A."/>
            <person name="Yoshinaga Y."/>
            <person name="Zwiers L.-H."/>
            <person name="Turgeon B."/>
            <person name="Goodwin S."/>
            <person name="Spatafora J."/>
            <person name="Crous P."/>
            <person name="Grigoriev I."/>
        </authorList>
    </citation>
    <scope>NUCLEOTIDE SEQUENCE</scope>
    <source>
        <strain evidence="2">CBS 109.77</strain>
    </source>
</reference>
<dbReference type="InterPro" id="IPR011058">
    <property type="entry name" value="Cyanovirin-N"/>
</dbReference>
<dbReference type="InterPro" id="IPR036673">
    <property type="entry name" value="Cyanovirin-N_sf"/>
</dbReference>